<evidence type="ECO:0000313" key="10">
    <source>
        <dbReference type="EMBL" id="CAC5363958.1"/>
    </source>
</evidence>
<dbReference type="PANTHER" id="PTHR24240">
    <property type="entry name" value="OPSIN"/>
    <property type="match status" value="1"/>
</dbReference>
<keyword evidence="11" id="KW-1185">Reference proteome</keyword>
<keyword evidence="2 8" id="KW-0812">Transmembrane</keyword>
<comment type="subcellular location">
    <subcellularLocation>
        <location evidence="1">Membrane</location>
        <topology evidence="1">Multi-pass membrane protein</topology>
    </subcellularLocation>
</comment>
<keyword evidence="4" id="KW-0297">G-protein coupled receptor</keyword>
<accession>A0A6J8A9I8</accession>
<dbReference type="SUPFAM" id="SSF81321">
    <property type="entry name" value="Family A G protein-coupled receptor-like"/>
    <property type="match status" value="1"/>
</dbReference>
<name>A0A6J8A9I8_MYTCO</name>
<evidence type="ECO:0000259" key="9">
    <source>
        <dbReference type="PROSITE" id="PS50262"/>
    </source>
</evidence>
<dbReference type="InterPro" id="IPR017452">
    <property type="entry name" value="GPCR_Rhodpsn_7TM"/>
</dbReference>
<keyword evidence="6" id="KW-0675">Receptor</keyword>
<proteinExistence type="predicted"/>
<keyword evidence="7" id="KW-0807">Transducer</keyword>
<dbReference type="InterPro" id="IPR050125">
    <property type="entry name" value="GPCR_opsins"/>
</dbReference>
<evidence type="ECO:0000256" key="3">
    <source>
        <dbReference type="ARBA" id="ARBA00022989"/>
    </source>
</evidence>
<dbReference type="EMBL" id="CACVKT020000928">
    <property type="protein sequence ID" value="CAC5363958.1"/>
    <property type="molecule type" value="Genomic_DNA"/>
</dbReference>
<evidence type="ECO:0000256" key="4">
    <source>
        <dbReference type="ARBA" id="ARBA00023040"/>
    </source>
</evidence>
<gene>
    <name evidence="10" type="ORF">MCOR_5173</name>
</gene>
<dbReference type="PRINTS" id="PR00237">
    <property type="entry name" value="GPCRRHODOPSN"/>
</dbReference>
<feature type="domain" description="G-protein coupled receptors family 1 profile" evidence="9">
    <location>
        <begin position="1"/>
        <end position="91"/>
    </location>
</feature>
<sequence>MNNQEDKRMKEKRKSTNFNTYSCQRKTILKREMRVTKTILFMIGAFSLAWSPYAIHCVVSMLGITKGMSPFVATIPALIAKSSVIYHPCIYVFKNRPLKTVLLKTLHCSAKNKKHVRGVHCKLPLQEFNGSSLNRRGPTVTFTMDEEADFSLIAPNNNVENIERVYEFPS</sequence>
<dbReference type="GO" id="GO:0004930">
    <property type="term" value="F:G protein-coupled receptor activity"/>
    <property type="evidence" value="ECO:0007669"/>
    <property type="project" value="UniProtKB-KW"/>
</dbReference>
<dbReference type="Gene3D" id="1.20.1070.10">
    <property type="entry name" value="Rhodopsin 7-helix transmembrane proteins"/>
    <property type="match status" value="1"/>
</dbReference>
<evidence type="ECO:0000256" key="1">
    <source>
        <dbReference type="ARBA" id="ARBA00004141"/>
    </source>
</evidence>
<reference evidence="10 11" key="1">
    <citation type="submission" date="2020-06" db="EMBL/GenBank/DDBJ databases">
        <authorList>
            <person name="Li R."/>
            <person name="Bekaert M."/>
        </authorList>
    </citation>
    <scope>NUCLEOTIDE SEQUENCE [LARGE SCALE GENOMIC DNA]</scope>
    <source>
        <strain evidence="11">wild</strain>
    </source>
</reference>
<evidence type="ECO:0000256" key="6">
    <source>
        <dbReference type="ARBA" id="ARBA00023170"/>
    </source>
</evidence>
<evidence type="ECO:0000313" key="11">
    <source>
        <dbReference type="Proteomes" id="UP000507470"/>
    </source>
</evidence>
<evidence type="ECO:0000256" key="5">
    <source>
        <dbReference type="ARBA" id="ARBA00023136"/>
    </source>
</evidence>
<dbReference type="OrthoDB" id="6072257at2759"/>
<protein>
    <submittedName>
        <fullName evidence="10">RRH</fullName>
    </submittedName>
</protein>
<evidence type="ECO:0000256" key="7">
    <source>
        <dbReference type="ARBA" id="ARBA00023224"/>
    </source>
</evidence>
<dbReference type="InterPro" id="IPR000276">
    <property type="entry name" value="GPCR_Rhodpsn"/>
</dbReference>
<organism evidence="10 11">
    <name type="scientific">Mytilus coruscus</name>
    <name type="common">Sea mussel</name>
    <dbReference type="NCBI Taxonomy" id="42192"/>
    <lineage>
        <taxon>Eukaryota</taxon>
        <taxon>Metazoa</taxon>
        <taxon>Spiralia</taxon>
        <taxon>Lophotrochozoa</taxon>
        <taxon>Mollusca</taxon>
        <taxon>Bivalvia</taxon>
        <taxon>Autobranchia</taxon>
        <taxon>Pteriomorphia</taxon>
        <taxon>Mytilida</taxon>
        <taxon>Mytiloidea</taxon>
        <taxon>Mytilidae</taxon>
        <taxon>Mytilinae</taxon>
        <taxon>Mytilus</taxon>
    </lineage>
</organism>
<dbReference type="Proteomes" id="UP000507470">
    <property type="component" value="Unassembled WGS sequence"/>
</dbReference>
<feature type="transmembrane region" description="Helical" evidence="8">
    <location>
        <begin position="71"/>
        <end position="93"/>
    </location>
</feature>
<dbReference type="PROSITE" id="PS50262">
    <property type="entry name" value="G_PROTEIN_RECEP_F1_2"/>
    <property type="match status" value="1"/>
</dbReference>
<keyword evidence="3 8" id="KW-1133">Transmembrane helix</keyword>
<evidence type="ECO:0000256" key="2">
    <source>
        <dbReference type="ARBA" id="ARBA00022692"/>
    </source>
</evidence>
<dbReference type="AlphaFoldDB" id="A0A6J8A9I8"/>
<dbReference type="GO" id="GO:0016020">
    <property type="term" value="C:membrane"/>
    <property type="evidence" value="ECO:0007669"/>
    <property type="project" value="UniProtKB-SubCell"/>
</dbReference>
<keyword evidence="5 8" id="KW-0472">Membrane</keyword>
<feature type="transmembrane region" description="Helical" evidence="8">
    <location>
        <begin position="39"/>
        <end position="65"/>
    </location>
</feature>
<evidence type="ECO:0000256" key="8">
    <source>
        <dbReference type="SAM" id="Phobius"/>
    </source>
</evidence>